<dbReference type="InterPro" id="IPR036318">
    <property type="entry name" value="FAD-bd_PCMH-like_sf"/>
</dbReference>
<dbReference type="InterPro" id="IPR016166">
    <property type="entry name" value="FAD-bd_PCMH"/>
</dbReference>
<dbReference type="Pfam" id="PF01565">
    <property type="entry name" value="FAD_binding_4"/>
    <property type="match status" value="1"/>
</dbReference>
<proteinExistence type="predicted"/>
<dbReference type="Proteomes" id="UP000319829">
    <property type="component" value="Unassembled WGS sequence"/>
</dbReference>
<evidence type="ECO:0000313" key="3">
    <source>
        <dbReference type="Proteomes" id="UP000319829"/>
    </source>
</evidence>
<reference evidence="2 3" key="1">
    <citation type="journal article" date="2019" name="Nat. Microbiol.">
        <title>Mediterranean grassland soil C-N compound turnover is dependent on rainfall and depth, and is mediated by genomically divergent microorganisms.</title>
        <authorList>
            <person name="Diamond S."/>
            <person name="Andeer P.F."/>
            <person name="Li Z."/>
            <person name="Crits-Christoph A."/>
            <person name="Burstein D."/>
            <person name="Anantharaman K."/>
            <person name="Lane K.R."/>
            <person name="Thomas B.C."/>
            <person name="Pan C."/>
            <person name="Northen T.R."/>
            <person name="Banfield J.F."/>
        </authorList>
    </citation>
    <scope>NUCLEOTIDE SEQUENCE [LARGE SCALE GENOMIC DNA]</scope>
    <source>
        <strain evidence="2">WS_4</strain>
    </source>
</reference>
<dbReference type="PROSITE" id="PS51387">
    <property type="entry name" value="FAD_PCMH"/>
    <property type="match status" value="1"/>
</dbReference>
<evidence type="ECO:0000259" key="1">
    <source>
        <dbReference type="PROSITE" id="PS51387"/>
    </source>
</evidence>
<dbReference type="Gene3D" id="3.30.465.10">
    <property type="match status" value="1"/>
</dbReference>
<dbReference type="InterPro" id="IPR006094">
    <property type="entry name" value="Oxid_FAD_bind_N"/>
</dbReference>
<dbReference type="AlphaFoldDB" id="A0A538SLN9"/>
<protein>
    <submittedName>
        <fullName evidence="2">FAD-binding oxidoreductase</fullName>
    </submittedName>
</protein>
<gene>
    <name evidence="2" type="ORF">E6K74_12535</name>
</gene>
<dbReference type="EMBL" id="VBOU01000105">
    <property type="protein sequence ID" value="TMQ52294.1"/>
    <property type="molecule type" value="Genomic_DNA"/>
</dbReference>
<dbReference type="InterPro" id="IPR016167">
    <property type="entry name" value="FAD-bd_PCMH_sub1"/>
</dbReference>
<dbReference type="InterPro" id="IPR010031">
    <property type="entry name" value="FAD_lactone_oxidase-like"/>
</dbReference>
<feature type="non-terminal residue" evidence="2">
    <location>
        <position position="334"/>
    </location>
</feature>
<dbReference type="Gene3D" id="3.30.43.10">
    <property type="entry name" value="Uridine Diphospho-n-acetylenolpyruvylglucosamine Reductase, domain 2"/>
    <property type="match status" value="1"/>
</dbReference>
<dbReference type="SUPFAM" id="SSF56176">
    <property type="entry name" value="FAD-binding/transporter-associated domain-like"/>
    <property type="match status" value="1"/>
</dbReference>
<sequence length="334" mass="36468">MSSLTRLRRALARASVIALLLFLLIAVVALRKALYYAAEPDGEKDCPPVVPAGADPPRPVRIRPVVPASLVWVQRGGTVNDASCLSRTPVYGVVAVREVDDVRAALAFARDNGLKVSVAGVRHSMGGQAFAPDAIVLDMTRLNRMSLDAQTRTLTVQSGATWHDIQSFLHPRFAVMAMQSTDIFTVGGSIAVNAHGMDHQAGSVGRTIRAMRVMLADGSIQTLSPTDNPRLFHLIVGGYGLFGVILDAELEVTPNVVYRSERRVIRYREFPTVFSDEIGPAPQYGLLYGHLSTAPHSFLDEMLLYTYRLETARGAVIPPLGEVRAVRLRRLVFN</sequence>
<accession>A0A538SLN9</accession>
<dbReference type="PANTHER" id="PTHR43762">
    <property type="entry name" value="L-GULONOLACTONE OXIDASE"/>
    <property type="match status" value="1"/>
</dbReference>
<dbReference type="InterPro" id="IPR016169">
    <property type="entry name" value="FAD-bd_PCMH_sub2"/>
</dbReference>
<organism evidence="2 3">
    <name type="scientific">Eiseniibacteriota bacterium</name>
    <dbReference type="NCBI Taxonomy" id="2212470"/>
    <lineage>
        <taxon>Bacteria</taxon>
        <taxon>Candidatus Eiseniibacteriota</taxon>
    </lineage>
</organism>
<dbReference type="GO" id="GO:0016899">
    <property type="term" value="F:oxidoreductase activity, acting on the CH-OH group of donors, oxygen as acceptor"/>
    <property type="evidence" value="ECO:0007669"/>
    <property type="project" value="InterPro"/>
</dbReference>
<dbReference type="PANTHER" id="PTHR43762:SF1">
    <property type="entry name" value="D-ARABINONO-1,4-LACTONE OXIDASE"/>
    <property type="match status" value="1"/>
</dbReference>
<dbReference type="GO" id="GO:0071949">
    <property type="term" value="F:FAD binding"/>
    <property type="evidence" value="ECO:0007669"/>
    <property type="project" value="InterPro"/>
</dbReference>
<comment type="caution">
    <text evidence="2">The sequence shown here is derived from an EMBL/GenBank/DDBJ whole genome shotgun (WGS) entry which is preliminary data.</text>
</comment>
<evidence type="ECO:0000313" key="2">
    <source>
        <dbReference type="EMBL" id="TMQ52294.1"/>
    </source>
</evidence>
<feature type="domain" description="FAD-binding PCMH-type" evidence="1">
    <location>
        <begin position="86"/>
        <end position="255"/>
    </location>
</feature>
<name>A0A538SLN9_UNCEI</name>